<organism evidence="1">
    <name type="scientific">Culex pipiens</name>
    <name type="common">House mosquito</name>
    <dbReference type="NCBI Taxonomy" id="7175"/>
    <lineage>
        <taxon>Eukaryota</taxon>
        <taxon>Metazoa</taxon>
        <taxon>Ecdysozoa</taxon>
        <taxon>Arthropoda</taxon>
        <taxon>Hexapoda</taxon>
        <taxon>Insecta</taxon>
        <taxon>Pterygota</taxon>
        <taxon>Neoptera</taxon>
        <taxon>Endopterygota</taxon>
        <taxon>Diptera</taxon>
        <taxon>Nematocera</taxon>
        <taxon>Culicoidea</taxon>
        <taxon>Culicidae</taxon>
        <taxon>Culicinae</taxon>
        <taxon>Culicini</taxon>
        <taxon>Culex</taxon>
        <taxon>Culex</taxon>
    </lineage>
</organism>
<name>A0A8D8ID15_CULPI</name>
<protein>
    <submittedName>
        <fullName evidence="1">(northern house mosquito) hypothetical protein</fullName>
    </submittedName>
</protein>
<proteinExistence type="predicted"/>
<accession>A0A8D8ID15</accession>
<dbReference type="EMBL" id="HBUE01243961">
    <property type="protein sequence ID" value="CAG6550957.1"/>
    <property type="molecule type" value="Transcribed_RNA"/>
</dbReference>
<reference evidence="1" key="1">
    <citation type="submission" date="2021-05" db="EMBL/GenBank/DDBJ databases">
        <authorList>
            <person name="Alioto T."/>
            <person name="Alioto T."/>
            <person name="Gomez Garrido J."/>
        </authorList>
    </citation>
    <scope>NUCLEOTIDE SEQUENCE</scope>
</reference>
<dbReference type="AlphaFoldDB" id="A0A8D8ID15"/>
<dbReference type="EMBL" id="HBUE01351062">
    <property type="protein sequence ID" value="CAG6603251.1"/>
    <property type="molecule type" value="Transcribed_RNA"/>
</dbReference>
<dbReference type="EMBL" id="HBUE01243971">
    <property type="protein sequence ID" value="CAG6550984.1"/>
    <property type="molecule type" value="Transcribed_RNA"/>
</dbReference>
<dbReference type="EMBL" id="HBUE01351072">
    <property type="protein sequence ID" value="CAG6603278.1"/>
    <property type="molecule type" value="Transcribed_RNA"/>
</dbReference>
<evidence type="ECO:0000313" key="1">
    <source>
        <dbReference type="EMBL" id="CAG6550984.1"/>
    </source>
</evidence>
<sequence>MEPSFFPSIPGFPTISIAGSRNGCDDEGDAGQGFHNTHTGRQGWARSARKVNEEGFFFIAKKKFGEGFGRRPRAHFFVFEVDEVCARGLKRERRNFMNKESCKLVEAKLQTIYYTHTYTRGRERARARENL</sequence>